<dbReference type="RefSeq" id="WP_176785614.1">
    <property type="nucleotide sequence ID" value="NZ_FNGS01000007.1"/>
</dbReference>
<organism evidence="2 3">
    <name type="scientific">Siphonobacter aquaeclarae</name>
    <dbReference type="NCBI Taxonomy" id="563176"/>
    <lineage>
        <taxon>Bacteria</taxon>
        <taxon>Pseudomonadati</taxon>
        <taxon>Bacteroidota</taxon>
        <taxon>Cytophagia</taxon>
        <taxon>Cytophagales</taxon>
        <taxon>Cytophagaceae</taxon>
        <taxon>Siphonobacter</taxon>
    </lineage>
</organism>
<dbReference type="PROSITE" id="PS51257">
    <property type="entry name" value="PROKAR_LIPOPROTEIN"/>
    <property type="match status" value="1"/>
</dbReference>
<accession>A0A1G9UM60</accession>
<sequence length="58" mass="5864">MKKLFALALVGTMVSLAACQEKKAESTSADTTAVTVDTTSAPDTTLAADTAAADTTKK</sequence>
<feature type="chain" id="PRO_5011759013" evidence="1">
    <location>
        <begin position="18"/>
        <end position="58"/>
    </location>
</feature>
<keyword evidence="3" id="KW-1185">Reference proteome</keyword>
<evidence type="ECO:0000313" key="2">
    <source>
        <dbReference type="EMBL" id="SDM60947.1"/>
    </source>
</evidence>
<evidence type="ECO:0000256" key="1">
    <source>
        <dbReference type="SAM" id="SignalP"/>
    </source>
</evidence>
<keyword evidence="1" id="KW-0732">Signal</keyword>
<feature type="signal peptide" evidence="1">
    <location>
        <begin position="1"/>
        <end position="17"/>
    </location>
</feature>
<dbReference type="AlphaFoldDB" id="A0A1G9UM60"/>
<evidence type="ECO:0000313" key="3">
    <source>
        <dbReference type="Proteomes" id="UP000198901"/>
    </source>
</evidence>
<gene>
    <name evidence="2" type="ORF">SAMN04488090_3873</name>
</gene>
<proteinExistence type="predicted"/>
<dbReference type="EMBL" id="FNGS01000007">
    <property type="protein sequence ID" value="SDM60947.1"/>
    <property type="molecule type" value="Genomic_DNA"/>
</dbReference>
<dbReference type="Proteomes" id="UP000198901">
    <property type="component" value="Unassembled WGS sequence"/>
</dbReference>
<name>A0A1G9UM60_9BACT</name>
<reference evidence="2 3" key="1">
    <citation type="submission" date="2016-10" db="EMBL/GenBank/DDBJ databases">
        <authorList>
            <person name="de Groot N.N."/>
        </authorList>
    </citation>
    <scope>NUCLEOTIDE SEQUENCE [LARGE SCALE GENOMIC DNA]</scope>
    <source>
        <strain evidence="2 3">DSM 21668</strain>
    </source>
</reference>
<dbReference type="STRING" id="563176.SAMN04488090_3873"/>
<protein>
    <submittedName>
        <fullName evidence="2">Uncharacterized protein</fullName>
    </submittedName>
</protein>